<evidence type="ECO:0000313" key="2">
    <source>
        <dbReference type="EMBL" id="KAK7755924.1"/>
    </source>
</evidence>
<comment type="caution">
    <text evidence="2">The sequence shown here is derived from an EMBL/GenBank/DDBJ whole genome shotgun (WGS) entry which is preliminary data.</text>
</comment>
<feature type="region of interest" description="Disordered" evidence="1">
    <location>
        <begin position="203"/>
        <end position="507"/>
    </location>
</feature>
<keyword evidence="3" id="KW-1185">Reference proteome</keyword>
<feature type="compositionally biased region" description="Basic and acidic residues" evidence="1">
    <location>
        <begin position="124"/>
        <end position="148"/>
    </location>
</feature>
<feature type="region of interest" description="Disordered" evidence="1">
    <location>
        <begin position="1"/>
        <end position="148"/>
    </location>
</feature>
<reference evidence="2 3" key="1">
    <citation type="submission" date="2024-02" db="EMBL/GenBank/DDBJ databases">
        <title>De novo assembly and annotation of 12 fungi associated with fruit tree decline syndrome in Ontario, Canada.</title>
        <authorList>
            <person name="Sulman M."/>
            <person name="Ellouze W."/>
            <person name="Ilyukhin E."/>
        </authorList>
    </citation>
    <scope>NUCLEOTIDE SEQUENCE [LARGE SCALE GENOMIC DNA]</scope>
    <source>
        <strain evidence="2 3">M11/M66-122</strain>
    </source>
</reference>
<evidence type="ECO:0000256" key="1">
    <source>
        <dbReference type="SAM" id="MobiDB-lite"/>
    </source>
</evidence>
<feature type="compositionally biased region" description="Low complexity" evidence="1">
    <location>
        <begin position="459"/>
        <end position="477"/>
    </location>
</feature>
<sequence>MMLTIKQPVHYGYRTVHELPTPPRSSPPVVSQDFTQKPLPASSQKHSPSAKPMTAPHRGLPLPAAITLPQPPPAPSQAHQQAPGPPLHSQVPPAPSAHGQTLGALPAPPWQGSEDSMKTWLVAKTEEERRRQEEEKTRQESLRLEQRKLEHDMLRTSLDRGIPPPMIPVVFAGMGGGTLPQAALEFAQQYLMPHQVHQLLPAQGPVSPEHRRDSQQYGGYSGSAGIPSTPGSGPAGQAGFMPYQGPGSPTRPRAHTLGPAGPVGRTLEGSSLPRLRTSDMAAGGSGNPPYPAHVLGPHQQQQQAAQQQEQSPSIYFHHWTPPTSQASSNQPGTPSESPRKRKATGPQPAAPPPSMHSRTRSPPFSHQGGPSALSNPPPGRRRGHSRQRSDISSYRPTARGRGEGFGPYRGLSPGFGPREGTIGESSQSAQPPRSGAHSVSSLLSDQPSSPRFASEMRSQQQQHQQHQQQQQQQQQQQRESERRNSPGPSGSDEKSRGGASGPTATRE</sequence>
<proteinExistence type="predicted"/>
<organism evidence="2 3">
    <name type="scientific">Diatrype stigma</name>
    <dbReference type="NCBI Taxonomy" id="117547"/>
    <lineage>
        <taxon>Eukaryota</taxon>
        <taxon>Fungi</taxon>
        <taxon>Dikarya</taxon>
        <taxon>Ascomycota</taxon>
        <taxon>Pezizomycotina</taxon>
        <taxon>Sordariomycetes</taxon>
        <taxon>Xylariomycetidae</taxon>
        <taxon>Xylariales</taxon>
        <taxon>Diatrypaceae</taxon>
        <taxon>Diatrype</taxon>
    </lineage>
</organism>
<gene>
    <name evidence="2" type="ORF">SLS62_002211</name>
</gene>
<feature type="compositionally biased region" description="Low complexity" evidence="1">
    <location>
        <begin position="299"/>
        <end position="310"/>
    </location>
</feature>
<feature type="compositionally biased region" description="Polar residues" evidence="1">
    <location>
        <begin position="321"/>
        <end position="336"/>
    </location>
</feature>
<feature type="compositionally biased region" description="Low complexity" evidence="1">
    <location>
        <begin position="438"/>
        <end position="450"/>
    </location>
</feature>
<name>A0AAN9V7E4_9PEZI</name>
<dbReference type="AlphaFoldDB" id="A0AAN9V7E4"/>
<dbReference type="EMBL" id="JAKJXP020000010">
    <property type="protein sequence ID" value="KAK7755924.1"/>
    <property type="molecule type" value="Genomic_DNA"/>
</dbReference>
<dbReference type="Proteomes" id="UP001320420">
    <property type="component" value="Unassembled WGS sequence"/>
</dbReference>
<evidence type="ECO:0000313" key="3">
    <source>
        <dbReference type="Proteomes" id="UP001320420"/>
    </source>
</evidence>
<accession>A0AAN9V7E4</accession>
<protein>
    <submittedName>
        <fullName evidence="2">Uncharacterized protein</fullName>
    </submittedName>
</protein>